<feature type="transmembrane region" description="Helical" evidence="6">
    <location>
        <begin position="148"/>
        <end position="170"/>
    </location>
</feature>
<keyword evidence="9" id="KW-1185">Reference proteome</keyword>
<protein>
    <submittedName>
        <fullName evidence="8">Cytochrome b/b6 domain-containing protein</fullName>
    </submittedName>
</protein>
<accession>A0A934SYJ8</accession>
<dbReference type="PANTHER" id="PTHR30485">
    <property type="entry name" value="NI/FE-HYDROGENASE 1 B-TYPE CYTOCHROME SUBUNIT"/>
    <property type="match status" value="1"/>
</dbReference>
<keyword evidence="2" id="KW-1003">Cell membrane</keyword>
<reference evidence="8" key="1">
    <citation type="submission" date="2021-01" db="EMBL/GenBank/DDBJ databases">
        <title>Genome sequence of strain Noviherbaspirillum sp. DKR-6.</title>
        <authorList>
            <person name="Chaudhary D.K."/>
        </authorList>
    </citation>
    <scope>NUCLEOTIDE SEQUENCE</scope>
    <source>
        <strain evidence="8">DKR-6</strain>
    </source>
</reference>
<feature type="transmembrane region" description="Helical" evidence="6">
    <location>
        <begin position="30"/>
        <end position="46"/>
    </location>
</feature>
<organism evidence="8 9">
    <name type="scientific">Noviherbaspirillum pedocola</name>
    <dbReference type="NCBI Taxonomy" id="2801341"/>
    <lineage>
        <taxon>Bacteria</taxon>
        <taxon>Pseudomonadati</taxon>
        <taxon>Pseudomonadota</taxon>
        <taxon>Betaproteobacteria</taxon>
        <taxon>Burkholderiales</taxon>
        <taxon>Oxalobacteraceae</taxon>
        <taxon>Noviherbaspirillum</taxon>
    </lineage>
</organism>
<dbReference type="InterPro" id="IPR011577">
    <property type="entry name" value="Cyt_b561_bac/Ni-Hgenase"/>
</dbReference>
<proteinExistence type="predicted"/>
<dbReference type="GO" id="GO:0020037">
    <property type="term" value="F:heme binding"/>
    <property type="evidence" value="ECO:0007669"/>
    <property type="project" value="TreeGrafter"/>
</dbReference>
<dbReference type="GO" id="GO:0005886">
    <property type="term" value="C:plasma membrane"/>
    <property type="evidence" value="ECO:0007669"/>
    <property type="project" value="UniProtKB-SubCell"/>
</dbReference>
<comment type="caution">
    <text evidence="8">The sequence shown here is derived from an EMBL/GenBank/DDBJ whole genome shotgun (WGS) entry which is preliminary data.</text>
</comment>
<evidence type="ECO:0000256" key="3">
    <source>
        <dbReference type="ARBA" id="ARBA00022692"/>
    </source>
</evidence>
<dbReference type="InterPro" id="IPR016174">
    <property type="entry name" value="Di-haem_cyt_TM"/>
</dbReference>
<dbReference type="GO" id="GO:0009055">
    <property type="term" value="F:electron transfer activity"/>
    <property type="evidence" value="ECO:0007669"/>
    <property type="project" value="InterPro"/>
</dbReference>
<dbReference type="AlphaFoldDB" id="A0A934SYJ8"/>
<evidence type="ECO:0000256" key="6">
    <source>
        <dbReference type="SAM" id="Phobius"/>
    </source>
</evidence>
<feature type="domain" description="Cytochrome b561 bacterial/Ni-hydrogenase" evidence="7">
    <location>
        <begin position="24"/>
        <end position="182"/>
    </location>
</feature>
<evidence type="ECO:0000256" key="1">
    <source>
        <dbReference type="ARBA" id="ARBA00004651"/>
    </source>
</evidence>
<evidence type="ECO:0000256" key="4">
    <source>
        <dbReference type="ARBA" id="ARBA00022989"/>
    </source>
</evidence>
<feature type="transmembrane region" description="Helical" evidence="6">
    <location>
        <begin position="53"/>
        <end position="72"/>
    </location>
</feature>
<keyword evidence="4 6" id="KW-1133">Transmembrane helix</keyword>
<evidence type="ECO:0000313" key="9">
    <source>
        <dbReference type="Proteomes" id="UP000622890"/>
    </source>
</evidence>
<evidence type="ECO:0000313" key="8">
    <source>
        <dbReference type="EMBL" id="MBK4737675.1"/>
    </source>
</evidence>
<feature type="transmembrane region" description="Helical" evidence="6">
    <location>
        <begin position="195"/>
        <end position="213"/>
    </location>
</feature>
<comment type="subcellular location">
    <subcellularLocation>
        <location evidence="1">Cell membrane</location>
        <topology evidence="1">Multi-pass membrane protein</topology>
    </subcellularLocation>
</comment>
<evidence type="ECO:0000256" key="5">
    <source>
        <dbReference type="ARBA" id="ARBA00023136"/>
    </source>
</evidence>
<keyword evidence="5 6" id="KW-0472">Membrane</keyword>
<evidence type="ECO:0000256" key="2">
    <source>
        <dbReference type="ARBA" id="ARBA00022475"/>
    </source>
</evidence>
<keyword evidence="3 6" id="KW-0812">Transmembrane</keyword>
<dbReference type="GO" id="GO:0022904">
    <property type="term" value="P:respiratory electron transport chain"/>
    <property type="evidence" value="ECO:0007669"/>
    <property type="project" value="InterPro"/>
</dbReference>
<dbReference type="SUPFAM" id="SSF81342">
    <property type="entry name" value="Transmembrane di-heme cytochromes"/>
    <property type="match status" value="1"/>
</dbReference>
<gene>
    <name evidence="8" type="ORF">JJB74_23895</name>
</gene>
<feature type="transmembrane region" description="Helical" evidence="6">
    <location>
        <begin position="113"/>
        <end position="136"/>
    </location>
</feature>
<dbReference type="PANTHER" id="PTHR30485:SF2">
    <property type="entry name" value="BLL0597 PROTEIN"/>
    <property type="match status" value="1"/>
</dbReference>
<evidence type="ECO:0000259" key="7">
    <source>
        <dbReference type="Pfam" id="PF01292"/>
    </source>
</evidence>
<sequence length="253" mass="27482">MNTLSEPGIEAAVPGTVQRGVLIWDAPVRLFHWLLVLCFAGAYLTAESDSLRLVHVTLGYTMAGLVAFRILWGCMGTHHARFTAFVRGPRAVLAYTHSLRHGKPQHHAGHNPAGAVAILGLLSLAALLAASGWATYQGREWLEDVHEGLANVMLALVAIHVAAVVLSSWLHHENLVAAMIHGRKPAPAAEGIRSSWRSVAALLLAAVLAFWWWQWRTAPEARVERHAVAAQRIEQGATGRVAMRECGHAHTPC</sequence>
<dbReference type="InterPro" id="IPR051542">
    <property type="entry name" value="Hydrogenase_cytochrome"/>
</dbReference>
<dbReference type="EMBL" id="JAEPBG010000013">
    <property type="protein sequence ID" value="MBK4737675.1"/>
    <property type="molecule type" value="Genomic_DNA"/>
</dbReference>
<dbReference type="Pfam" id="PF01292">
    <property type="entry name" value="Ni_hydr_CYTB"/>
    <property type="match status" value="1"/>
</dbReference>
<name>A0A934SYJ8_9BURK</name>
<dbReference type="Gene3D" id="1.20.950.20">
    <property type="entry name" value="Transmembrane di-heme cytochromes, Chain C"/>
    <property type="match status" value="1"/>
</dbReference>
<dbReference type="RefSeq" id="WP_200596150.1">
    <property type="nucleotide sequence ID" value="NZ_JAEPBG010000013.1"/>
</dbReference>
<dbReference type="Proteomes" id="UP000622890">
    <property type="component" value="Unassembled WGS sequence"/>
</dbReference>